<sequence length="232" mass="25980">MPNVFASSLTDLIRSLESHFLGLRSQVFRGAMIVFFNAHKHLQGLVLVLRLLSSSPIHRSRKRQDELNAEIHPDKDALHCLRVPFVPLPRPRPILRADTEYARLTVRIRSAFRLQANRMLLHSPFRVMFCFTPSSKSRRRTAHPRLLVSLRLVTVFFGMVYNLVLSSPISPRPGTTAQELAVMPPPIATYAPAATFVDAEVLLVLGPRGDATTAVAAAAESYIRMVVFVCIM</sequence>
<proteinExistence type="predicted"/>
<evidence type="ECO:0000313" key="2">
    <source>
        <dbReference type="Proteomes" id="UP001221757"/>
    </source>
</evidence>
<reference evidence="1" key="1">
    <citation type="submission" date="2023-03" db="EMBL/GenBank/DDBJ databases">
        <title>Massive genome expansion in bonnet fungi (Mycena s.s.) driven by repeated elements and novel gene families across ecological guilds.</title>
        <authorList>
            <consortium name="Lawrence Berkeley National Laboratory"/>
            <person name="Harder C.B."/>
            <person name="Miyauchi S."/>
            <person name="Viragh M."/>
            <person name="Kuo A."/>
            <person name="Thoen E."/>
            <person name="Andreopoulos B."/>
            <person name="Lu D."/>
            <person name="Skrede I."/>
            <person name="Drula E."/>
            <person name="Henrissat B."/>
            <person name="Morin E."/>
            <person name="Kohler A."/>
            <person name="Barry K."/>
            <person name="LaButti K."/>
            <person name="Morin E."/>
            <person name="Salamov A."/>
            <person name="Lipzen A."/>
            <person name="Mereny Z."/>
            <person name="Hegedus B."/>
            <person name="Baldrian P."/>
            <person name="Stursova M."/>
            <person name="Weitz H."/>
            <person name="Taylor A."/>
            <person name="Grigoriev I.V."/>
            <person name="Nagy L.G."/>
            <person name="Martin F."/>
            <person name="Kauserud H."/>
        </authorList>
    </citation>
    <scope>NUCLEOTIDE SEQUENCE</scope>
    <source>
        <strain evidence="1">CBHHK067</strain>
    </source>
</reference>
<dbReference type="EMBL" id="JARKIE010000052">
    <property type="protein sequence ID" value="KAJ7692404.1"/>
    <property type="molecule type" value="Genomic_DNA"/>
</dbReference>
<protein>
    <submittedName>
        <fullName evidence="1">Uncharacterized protein</fullName>
    </submittedName>
</protein>
<accession>A0AAD7DLJ9</accession>
<dbReference type="AlphaFoldDB" id="A0AAD7DLJ9"/>
<dbReference type="Proteomes" id="UP001221757">
    <property type="component" value="Unassembled WGS sequence"/>
</dbReference>
<comment type="caution">
    <text evidence="1">The sequence shown here is derived from an EMBL/GenBank/DDBJ whole genome shotgun (WGS) entry which is preliminary data.</text>
</comment>
<evidence type="ECO:0000313" key="1">
    <source>
        <dbReference type="EMBL" id="KAJ7692404.1"/>
    </source>
</evidence>
<name>A0AAD7DLJ9_MYCRO</name>
<organism evidence="1 2">
    <name type="scientific">Mycena rosella</name>
    <name type="common">Pink bonnet</name>
    <name type="synonym">Agaricus rosellus</name>
    <dbReference type="NCBI Taxonomy" id="1033263"/>
    <lineage>
        <taxon>Eukaryota</taxon>
        <taxon>Fungi</taxon>
        <taxon>Dikarya</taxon>
        <taxon>Basidiomycota</taxon>
        <taxon>Agaricomycotina</taxon>
        <taxon>Agaricomycetes</taxon>
        <taxon>Agaricomycetidae</taxon>
        <taxon>Agaricales</taxon>
        <taxon>Marasmiineae</taxon>
        <taxon>Mycenaceae</taxon>
        <taxon>Mycena</taxon>
    </lineage>
</organism>
<keyword evidence="2" id="KW-1185">Reference proteome</keyword>
<gene>
    <name evidence="1" type="ORF">B0H17DRAFT_1200474</name>
</gene>